<dbReference type="Proteomes" id="UP001470230">
    <property type="component" value="Unassembled WGS sequence"/>
</dbReference>
<dbReference type="PANTHER" id="PTHR45982:SF1">
    <property type="entry name" value="REGULATOR OF CHROMOSOME CONDENSATION"/>
    <property type="match status" value="1"/>
</dbReference>
<keyword evidence="4" id="KW-1185">Reference proteome</keyword>
<organism evidence="3 4">
    <name type="scientific">Tritrichomonas musculus</name>
    <dbReference type="NCBI Taxonomy" id="1915356"/>
    <lineage>
        <taxon>Eukaryota</taxon>
        <taxon>Metamonada</taxon>
        <taxon>Parabasalia</taxon>
        <taxon>Tritrichomonadida</taxon>
        <taxon>Tritrichomonadidae</taxon>
        <taxon>Tritrichomonas</taxon>
    </lineage>
</organism>
<dbReference type="SUPFAM" id="SSF50985">
    <property type="entry name" value="RCC1/BLIP-II"/>
    <property type="match status" value="1"/>
</dbReference>
<dbReference type="InterPro" id="IPR000408">
    <property type="entry name" value="Reg_chr_condens"/>
</dbReference>
<keyword evidence="2" id="KW-0175">Coiled coil</keyword>
<dbReference type="Pfam" id="PF00415">
    <property type="entry name" value="RCC1"/>
    <property type="match status" value="1"/>
</dbReference>
<gene>
    <name evidence="3" type="ORF">M9Y10_018533</name>
</gene>
<sequence>MIVCGKTFLAQFCEDYKKLSKDEIPFIKYPSKCNLDLSSINSISTFSHYSVIVYKDGSAFGIGCNKYGQIHSSLPKETLTELTPIKIVDSQNKPFKIISASCYDHRTLYLISDDKGKNKLFSSSFCHASEFIENGDSNPIAIYNSAAINVDGSITLIYRDGYIKARRYLLPNDKAIKVANGYSAYFALGSKGNVYRLEYYQCEQNEFKREQGIIEEIVDIDGKNDICLAVSKRGTVYGCGQYANYQLGIDINIARMNPGLIKYFMQIDNLLEINVKAAFAGDQHSIFISDQNDAYCVGTNNDQLMLYNSNISKTYLPIKIEFSNVTFCIADAFSTILFIGNCSPKHSPNRKTTDIYNHHDDAFSEFTILPLNKRMINSKEMEIKELQKEIQQRQSRIDQLLNEIDELKK</sequence>
<dbReference type="InterPro" id="IPR051553">
    <property type="entry name" value="Ran_GTPase-activating"/>
</dbReference>
<dbReference type="EMBL" id="JAPFFF010000025">
    <property type="protein sequence ID" value="KAK8849942.1"/>
    <property type="molecule type" value="Genomic_DNA"/>
</dbReference>
<dbReference type="CDD" id="cd14686">
    <property type="entry name" value="bZIP"/>
    <property type="match status" value="1"/>
</dbReference>
<accession>A0ABR2HNC0</accession>
<dbReference type="Gene3D" id="2.130.10.30">
    <property type="entry name" value="Regulator of chromosome condensation 1/beta-lactamase-inhibitor protein II"/>
    <property type="match status" value="2"/>
</dbReference>
<evidence type="ECO:0000256" key="2">
    <source>
        <dbReference type="SAM" id="Coils"/>
    </source>
</evidence>
<name>A0ABR2HNC0_9EUKA</name>
<dbReference type="PANTHER" id="PTHR45982">
    <property type="entry name" value="REGULATOR OF CHROMOSOME CONDENSATION"/>
    <property type="match status" value="1"/>
</dbReference>
<protein>
    <submittedName>
        <fullName evidence="3">Uncharacterized protein</fullName>
    </submittedName>
</protein>
<comment type="caution">
    <text evidence="3">The sequence shown here is derived from an EMBL/GenBank/DDBJ whole genome shotgun (WGS) entry which is preliminary data.</text>
</comment>
<feature type="coiled-coil region" evidence="2">
    <location>
        <begin position="376"/>
        <end position="403"/>
    </location>
</feature>
<evidence type="ECO:0000256" key="1">
    <source>
        <dbReference type="PROSITE-ProRule" id="PRU00235"/>
    </source>
</evidence>
<evidence type="ECO:0000313" key="4">
    <source>
        <dbReference type="Proteomes" id="UP001470230"/>
    </source>
</evidence>
<feature type="repeat" description="RCC1" evidence="1">
    <location>
        <begin position="234"/>
        <end position="291"/>
    </location>
</feature>
<dbReference type="InterPro" id="IPR009091">
    <property type="entry name" value="RCC1/BLIP-II"/>
</dbReference>
<reference evidence="3 4" key="1">
    <citation type="submission" date="2024-04" db="EMBL/GenBank/DDBJ databases">
        <title>Tritrichomonas musculus Genome.</title>
        <authorList>
            <person name="Alves-Ferreira E."/>
            <person name="Grigg M."/>
            <person name="Lorenzi H."/>
            <person name="Galac M."/>
        </authorList>
    </citation>
    <scope>NUCLEOTIDE SEQUENCE [LARGE SCALE GENOMIC DNA]</scope>
    <source>
        <strain evidence="3 4">EAF2021</strain>
    </source>
</reference>
<proteinExistence type="predicted"/>
<evidence type="ECO:0000313" key="3">
    <source>
        <dbReference type="EMBL" id="KAK8849942.1"/>
    </source>
</evidence>
<dbReference type="PROSITE" id="PS50012">
    <property type="entry name" value="RCC1_3"/>
    <property type="match status" value="1"/>
</dbReference>